<accession>A0A9W6I4F4</accession>
<sequence>MDVSGSDAVFRVFLRMQIHTGMEEEFERTWYEVGKAVTDHPANLGQWLARSQEEEGVYYIVSDWVDEPRFREFEHSEGHLAHRTKLHPFRSGGSMTTMRVVYAMSGAGAAG</sequence>
<name>A0A9W6I4F4_9ACTN</name>
<dbReference type="Pfam" id="PF03992">
    <property type="entry name" value="ABM"/>
    <property type="match status" value="1"/>
</dbReference>
<dbReference type="Proteomes" id="UP001143474">
    <property type="component" value="Unassembled WGS sequence"/>
</dbReference>
<comment type="caution">
    <text evidence="2">The sequence shown here is derived from an EMBL/GenBank/DDBJ whole genome shotgun (WGS) entry which is preliminary data.</text>
</comment>
<dbReference type="PROSITE" id="PS51725">
    <property type="entry name" value="ABM"/>
    <property type="match status" value="1"/>
</dbReference>
<reference evidence="2" key="1">
    <citation type="journal article" date="2014" name="Int. J. Syst. Evol. Microbiol.">
        <title>Complete genome sequence of Corynebacterium casei LMG S-19264T (=DSM 44701T), isolated from a smear-ripened cheese.</title>
        <authorList>
            <consortium name="US DOE Joint Genome Institute (JGI-PGF)"/>
            <person name="Walter F."/>
            <person name="Albersmeier A."/>
            <person name="Kalinowski J."/>
            <person name="Ruckert C."/>
        </authorList>
    </citation>
    <scope>NUCLEOTIDE SEQUENCE</scope>
    <source>
        <strain evidence="2">VKM Ac-2007</strain>
    </source>
</reference>
<dbReference type="GO" id="GO:0004497">
    <property type="term" value="F:monooxygenase activity"/>
    <property type="evidence" value="ECO:0007669"/>
    <property type="project" value="UniProtKB-KW"/>
</dbReference>
<proteinExistence type="predicted"/>
<dbReference type="InterPro" id="IPR007138">
    <property type="entry name" value="ABM_dom"/>
</dbReference>
<protein>
    <submittedName>
        <fullName evidence="2">Antibiotic biosynthesis monooxygenase</fullName>
    </submittedName>
</protein>
<dbReference type="AlphaFoldDB" id="A0A9W6I4F4"/>
<keyword evidence="3" id="KW-1185">Reference proteome</keyword>
<feature type="domain" description="ABM" evidence="1">
    <location>
        <begin position="10"/>
        <end position="98"/>
    </location>
</feature>
<keyword evidence="2" id="KW-0560">Oxidoreductase</keyword>
<dbReference type="SUPFAM" id="SSF54909">
    <property type="entry name" value="Dimeric alpha+beta barrel"/>
    <property type="match status" value="1"/>
</dbReference>
<evidence type="ECO:0000313" key="2">
    <source>
        <dbReference type="EMBL" id="GLK11039.1"/>
    </source>
</evidence>
<dbReference type="InterPro" id="IPR011008">
    <property type="entry name" value="Dimeric_a/b-barrel"/>
</dbReference>
<organism evidence="2 3">
    <name type="scientific">Streptosporangium carneum</name>
    <dbReference type="NCBI Taxonomy" id="47481"/>
    <lineage>
        <taxon>Bacteria</taxon>
        <taxon>Bacillati</taxon>
        <taxon>Actinomycetota</taxon>
        <taxon>Actinomycetes</taxon>
        <taxon>Streptosporangiales</taxon>
        <taxon>Streptosporangiaceae</taxon>
        <taxon>Streptosporangium</taxon>
    </lineage>
</organism>
<evidence type="ECO:0000259" key="1">
    <source>
        <dbReference type="PROSITE" id="PS51725"/>
    </source>
</evidence>
<dbReference type="Gene3D" id="3.30.70.100">
    <property type="match status" value="1"/>
</dbReference>
<gene>
    <name evidence="2" type="ORF">GCM10017600_44450</name>
</gene>
<evidence type="ECO:0000313" key="3">
    <source>
        <dbReference type="Proteomes" id="UP001143474"/>
    </source>
</evidence>
<reference evidence="2" key="2">
    <citation type="submission" date="2023-01" db="EMBL/GenBank/DDBJ databases">
        <authorList>
            <person name="Sun Q."/>
            <person name="Evtushenko L."/>
        </authorList>
    </citation>
    <scope>NUCLEOTIDE SEQUENCE</scope>
    <source>
        <strain evidence="2">VKM Ac-2007</strain>
    </source>
</reference>
<keyword evidence="2" id="KW-0503">Monooxygenase</keyword>
<dbReference type="EMBL" id="BSEV01000009">
    <property type="protein sequence ID" value="GLK11039.1"/>
    <property type="molecule type" value="Genomic_DNA"/>
</dbReference>